<organism evidence="1">
    <name type="scientific">bioreactor metagenome</name>
    <dbReference type="NCBI Taxonomy" id="1076179"/>
    <lineage>
        <taxon>unclassified sequences</taxon>
        <taxon>metagenomes</taxon>
        <taxon>ecological metagenomes</taxon>
    </lineage>
</organism>
<dbReference type="EMBL" id="VSSQ01063331">
    <property type="protein sequence ID" value="MPN16381.1"/>
    <property type="molecule type" value="Genomic_DNA"/>
</dbReference>
<name>A0A645FPP0_9ZZZZ</name>
<reference evidence="1" key="1">
    <citation type="submission" date="2019-08" db="EMBL/GenBank/DDBJ databases">
        <authorList>
            <person name="Kucharzyk K."/>
            <person name="Murdoch R.W."/>
            <person name="Higgins S."/>
            <person name="Loffler F."/>
        </authorList>
    </citation>
    <scope>NUCLEOTIDE SEQUENCE</scope>
</reference>
<sequence>MKEVLSNIERFLHTIAPHNPLNIMTQLYLNFTYDQGIFLHN</sequence>
<proteinExistence type="predicted"/>
<accession>A0A645FPP0</accession>
<evidence type="ECO:0000313" key="1">
    <source>
        <dbReference type="EMBL" id="MPN16381.1"/>
    </source>
</evidence>
<dbReference type="AlphaFoldDB" id="A0A645FPP0"/>
<gene>
    <name evidence="1" type="ORF">SDC9_163721</name>
</gene>
<comment type="caution">
    <text evidence="1">The sequence shown here is derived from an EMBL/GenBank/DDBJ whole genome shotgun (WGS) entry which is preliminary data.</text>
</comment>
<protein>
    <submittedName>
        <fullName evidence="1">Uncharacterized protein</fullName>
    </submittedName>
</protein>